<feature type="region of interest" description="Disordered" evidence="1">
    <location>
        <begin position="1"/>
        <end position="31"/>
    </location>
</feature>
<feature type="compositionally biased region" description="Basic residues" evidence="1">
    <location>
        <begin position="1"/>
        <end position="14"/>
    </location>
</feature>
<name>A0A9P4I3Y0_9PEZI</name>
<feature type="compositionally biased region" description="Gly residues" evidence="1">
    <location>
        <begin position="20"/>
        <end position="29"/>
    </location>
</feature>
<reference evidence="2" key="1">
    <citation type="journal article" date="2020" name="Stud. Mycol.">
        <title>101 Dothideomycetes genomes: a test case for predicting lifestyles and emergence of pathogens.</title>
        <authorList>
            <person name="Haridas S."/>
            <person name="Albert R."/>
            <person name="Binder M."/>
            <person name="Bloem J."/>
            <person name="Labutti K."/>
            <person name="Salamov A."/>
            <person name="Andreopoulos B."/>
            <person name="Baker S."/>
            <person name="Barry K."/>
            <person name="Bills G."/>
            <person name="Bluhm B."/>
            <person name="Cannon C."/>
            <person name="Castanera R."/>
            <person name="Culley D."/>
            <person name="Daum C."/>
            <person name="Ezra D."/>
            <person name="Gonzalez J."/>
            <person name="Henrissat B."/>
            <person name="Kuo A."/>
            <person name="Liang C."/>
            <person name="Lipzen A."/>
            <person name="Lutzoni F."/>
            <person name="Magnuson J."/>
            <person name="Mondo S."/>
            <person name="Nolan M."/>
            <person name="Ohm R."/>
            <person name="Pangilinan J."/>
            <person name="Park H.-J."/>
            <person name="Ramirez L."/>
            <person name="Alfaro M."/>
            <person name="Sun H."/>
            <person name="Tritt A."/>
            <person name="Yoshinaga Y."/>
            <person name="Zwiers L.-H."/>
            <person name="Turgeon B."/>
            <person name="Goodwin S."/>
            <person name="Spatafora J."/>
            <person name="Crous P."/>
            <person name="Grigoriev I."/>
        </authorList>
    </citation>
    <scope>NUCLEOTIDE SEQUENCE</scope>
    <source>
        <strain evidence="2">CBS 133067</strain>
    </source>
</reference>
<evidence type="ECO:0000256" key="1">
    <source>
        <dbReference type="SAM" id="MobiDB-lite"/>
    </source>
</evidence>
<proteinExistence type="predicted"/>
<gene>
    <name evidence="2" type="ORF">NA57DRAFT_62260</name>
</gene>
<evidence type="ECO:0000313" key="3">
    <source>
        <dbReference type="Proteomes" id="UP000799772"/>
    </source>
</evidence>
<dbReference type="AlphaFoldDB" id="A0A9P4I3Y0"/>
<evidence type="ECO:0000313" key="2">
    <source>
        <dbReference type="EMBL" id="KAF2092737.1"/>
    </source>
</evidence>
<accession>A0A9P4I3Y0</accession>
<dbReference type="Proteomes" id="UP000799772">
    <property type="component" value="Unassembled WGS sequence"/>
</dbReference>
<protein>
    <submittedName>
        <fullName evidence="2">Uncharacterized protein</fullName>
    </submittedName>
</protein>
<feature type="region of interest" description="Disordered" evidence="1">
    <location>
        <begin position="204"/>
        <end position="223"/>
    </location>
</feature>
<sequence>MECALRKRSRRSRGRVPAGAIGGPYGGRPEGAWHGGDRWTLTRWTQQGCGAGGRGGAASSGVLTGHVLIHVRWRVLGRLKRSAETGSQPPKIAHHRAPLTCRPCLLPQQRDRSACHLPAELEGAPLALSLAADPSAAARFIQPNNPNARCVGKERPEVARITRAEQREPPACRAISSHNPPSPSLSHSGIVRGYCSGYCPRLHASSSTSMPPPTESGSCMPAC</sequence>
<comment type="caution">
    <text evidence="2">The sequence shown here is derived from an EMBL/GenBank/DDBJ whole genome shotgun (WGS) entry which is preliminary data.</text>
</comment>
<keyword evidence="3" id="KW-1185">Reference proteome</keyword>
<dbReference type="EMBL" id="ML978143">
    <property type="protein sequence ID" value="KAF2092737.1"/>
    <property type="molecule type" value="Genomic_DNA"/>
</dbReference>
<organism evidence="2 3">
    <name type="scientific">Rhizodiscina lignyota</name>
    <dbReference type="NCBI Taxonomy" id="1504668"/>
    <lineage>
        <taxon>Eukaryota</taxon>
        <taxon>Fungi</taxon>
        <taxon>Dikarya</taxon>
        <taxon>Ascomycota</taxon>
        <taxon>Pezizomycotina</taxon>
        <taxon>Dothideomycetes</taxon>
        <taxon>Pleosporomycetidae</taxon>
        <taxon>Aulographales</taxon>
        <taxon>Rhizodiscinaceae</taxon>
        <taxon>Rhizodiscina</taxon>
    </lineage>
</organism>